<feature type="domain" description="GRF-type" evidence="8">
    <location>
        <begin position="45"/>
        <end position="87"/>
    </location>
</feature>
<dbReference type="AlphaFoldDB" id="A0A8T0P803"/>
<dbReference type="OrthoDB" id="645585at2759"/>
<feature type="coiled-coil region" evidence="5">
    <location>
        <begin position="96"/>
        <end position="165"/>
    </location>
</feature>
<feature type="region of interest" description="Disordered" evidence="6">
    <location>
        <begin position="1"/>
        <end position="21"/>
    </location>
</feature>
<reference evidence="9" key="1">
    <citation type="submission" date="2020-05" db="EMBL/GenBank/DDBJ databases">
        <title>WGS assembly of Panicum virgatum.</title>
        <authorList>
            <person name="Lovell J.T."/>
            <person name="Jenkins J."/>
            <person name="Shu S."/>
            <person name="Juenger T.E."/>
            <person name="Schmutz J."/>
        </authorList>
    </citation>
    <scope>NUCLEOTIDE SEQUENCE</scope>
    <source>
        <strain evidence="9">AP13</strain>
    </source>
</reference>
<sequence>MSQASSQSGSSSQGCGEGVSGGYEGQGSPVPYHVGPLAYEPAVLCRCNGKACRWISWSNAQLGRRYYRCKKSRTGVDYSFFVWADEECSEWFKELLRDLRDAVWELKRELRKKDGELDAKDMVLEAKEMEVEVKKKEVEDMVMELNAKQQEVQAKEQVVALLEARLKNKNKCIDMLAVLCMFLLLTMVVILCNGNKS</sequence>
<keyword evidence="2 4" id="KW-0863">Zinc-finger</keyword>
<keyword evidence="7" id="KW-0472">Membrane</keyword>
<keyword evidence="10" id="KW-1185">Reference proteome</keyword>
<dbReference type="EMBL" id="CM029052">
    <property type="protein sequence ID" value="KAG2557913.1"/>
    <property type="molecule type" value="Genomic_DNA"/>
</dbReference>
<dbReference type="PROSITE" id="PS51999">
    <property type="entry name" value="ZF_GRF"/>
    <property type="match status" value="1"/>
</dbReference>
<protein>
    <recommendedName>
        <fullName evidence="8">GRF-type domain-containing protein</fullName>
    </recommendedName>
</protein>
<evidence type="ECO:0000259" key="8">
    <source>
        <dbReference type="PROSITE" id="PS51999"/>
    </source>
</evidence>
<gene>
    <name evidence="9" type="ORF">PVAP13_8NG257208</name>
</gene>
<keyword evidence="1" id="KW-0479">Metal-binding</keyword>
<evidence type="ECO:0000256" key="1">
    <source>
        <dbReference type="ARBA" id="ARBA00022723"/>
    </source>
</evidence>
<evidence type="ECO:0000256" key="5">
    <source>
        <dbReference type="SAM" id="Coils"/>
    </source>
</evidence>
<organism evidence="9 10">
    <name type="scientific">Panicum virgatum</name>
    <name type="common">Blackwell switchgrass</name>
    <dbReference type="NCBI Taxonomy" id="38727"/>
    <lineage>
        <taxon>Eukaryota</taxon>
        <taxon>Viridiplantae</taxon>
        <taxon>Streptophyta</taxon>
        <taxon>Embryophyta</taxon>
        <taxon>Tracheophyta</taxon>
        <taxon>Spermatophyta</taxon>
        <taxon>Magnoliopsida</taxon>
        <taxon>Liliopsida</taxon>
        <taxon>Poales</taxon>
        <taxon>Poaceae</taxon>
        <taxon>PACMAD clade</taxon>
        <taxon>Panicoideae</taxon>
        <taxon>Panicodae</taxon>
        <taxon>Paniceae</taxon>
        <taxon>Panicinae</taxon>
        <taxon>Panicum</taxon>
        <taxon>Panicum sect. Hiantes</taxon>
    </lineage>
</organism>
<name>A0A8T0P803_PANVG</name>
<dbReference type="PANTHER" id="PTHR33248">
    <property type="entry name" value="ZINC ION-BINDING PROTEIN"/>
    <property type="match status" value="1"/>
</dbReference>
<evidence type="ECO:0000256" key="2">
    <source>
        <dbReference type="ARBA" id="ARBA00022771"/>
    </source>
</evidence>
<feature type="transmembrane region" description="Helical" evidence="7">
    <location>
        <begin position="175"/>
        <end position="194"/>
    </location>
</feature>
<keyword evidence="7" id="KW-1133">Transmembrane helix</keyword>
<evidence type="ECO:0000256" key="6">
    <source>
        <dbReference type="SAM" id="MobiDB-lite"/>
    </source>
</evidence>
<evidence type="ECO:0000256" key="3">
    <source>
        <dbReference type="ARBA" id="ARBA00022833"/>
    </source>
</evidence>
<evidence type="ECO:0000256" key="4">
    <source>
        <dbReference type="PROSITE-ProRule" id="PRU01343"/>
    </source>
</evidence>
<comment type="caution">
    <text evidence="9">The sequence shown here is derived from an EMBL/GenBank/DDBJ whole genome shotgun (WGS) entry which is preliminary data.</text>
</comment>
<evidence type="ECO:0000313" key="10">
    <source>
        <dbReference type="Proteomes" id="UP000823388"/>
    </source>
</evidence>
<evidence type="ECO:0000313" key="9">
    <source>
        <dbReference type="EMBL" id="KAG2557913.1"/>
    </source>
</evidence>
<proteinExistence type="predicted"/>
<dbReference type="GO" id="GO:0008270">
    <property type="term" value="F:zinc ion binding"/>
    <property type="evidence" value="ECO:0007669"/>
    <property type="project" value="UniProtKB-KW"/>
</dbReference>
<dbReference type="InterPro" id="IPR010666">
    <property type="entry name" value="Znf_GRF"/>
</dbReference>
<feature type="compositionally biased region" description="Low complexity" evidence="6">
    <location>
        <begin position="1"/>
        <end position="14"/>
    </location>
</feature>
<accession>A0A8T0P803</accession>
<keyword evidence="5" id="KW-0175">Coiled coil</keyword>
<evidence type="ECO:0000256" key="7">
    <source>
        <dbReference type="SAM" id="Phobius"/>
    </source>
</evidence>
<dbReference type="Proteomes" id="UP000823388">
    <property type="component" value="Chromosome 8N"/>
</dbReference>
<keyword evidence="7" id="KW-0812">Transmembrane</keyword>
<keyword evidence="3" id="KW-0862">Zinc</keyword>